<evidence type="ECO:0000259" key="3">
    <source>
        <dbReference type="Pfam" id="PF13359"/>
    </source>
</evidence>
<dbReference type="InterPro" id="IPR027806">
    <property type="entry name" value="HARBI1_dom"/>
</dbReference>
<evidence type="ECO:0000256" key="1">
    <source>
        <dbReference type="ARBA" id="ARBA00001968"/>
    </source>
</evidence>
<evidence type="ECO:0000313" key="4">
    <source>
        <dbReference type="EMBL" id="CAI2188491.1"/>
    </source>
</evidence>
<dbReference type="AlphaFoldDB" id="A0A9W4T1M7"/>
<protein>
    <submittedName>
        <fullName evidence="4">7596_t:CDS:1</fullName>
    </submittedName>
</protein>
<comment type="caution">
    <text evidence="4">The sequence shown here is derived from an EMBL/GenBank/DDBJ whole genome shotgun (WGS) entry which is preliminary data.</text>
</comment>
<dbReference type="GO" id="GO:0046872">
    <property type="term" value="F:metal ion binding"/>
    <property type="evidence" value="ECO:0007669"/>
    <property type="project" value="UniProtKB-KW"/>
</dbReference>
<organism evidence="4 5">
    <name type="scientific">Funneliformis geosporum</name>
    <dbReference type="NCBI Taxonomy" id="1117311"/>
    <lineage>
        <taxon>Eukaryota</taxon>
        <taxon>Fungi</taxon>
        <taxon>Fungi incertae sedis</taxon>
        <taxon>Mucoromycota</taxon>
        <taxon>Glomeromycotina</taxon>
        <taxon>Glomeromycetes</taxon>
        <taxon>Glomerales</taxon>
        <taxon>Glomeraceae</taxon>
        <taxon>Funneliformis</taxon>
    </lineage>
</organism>
<name>A0A9W4T1M7_9GLOM</name>
<accession>A0A9W4T1M7</accession>
<reference evidence="4" key="1">
    <citation type="submission" date="2022-08" db="EMBL/GenBank/DDBJ databases">
        <authorList>
            <person name="Kallberg Y."/>
            <person name="Tangrot J."/>
            <person name="Rosling A."/>
        </authorList>
    </citation>
    <scope>NUCLEOTIDE SEQUENCE</scope>
    <source>
        <strain evidence="4">Wild A</strain>
    </source>
</reference>
<keyword evidence="2" id="KW-0479">Metal-binding</keyword>
<feature type="domain" description="DDE Tnp4" evidence="3">
    <location>
        <begin position="167"/>
        <end position="229"/>
    </location>
</feature>
<comment type="cofactor">
    <cofactor evidence="1">
        <name>a divalent metal cation</name>
        <dbReference type="ChEBI" id="CHEBI:60240"/>
    </cofactor>
</comment>
<dbReference type="Pfam" id="PF13359">
    <property type="entry name" value="DDE_Tnp_4"/>
    <property type="match status" value="1"/>
</dbReference>
<proteinExistence type="predicted"/>
<sequence length="239" mass="27848">MSSNKQVLQEVLESCIIEKIIREINEDDSTDLDEDDDDEIFILSLLALNEVRYIEPRVYNVFKSQINLLKNHPIFESGSNKLQAPTEFQLAVFLRRLETKEDIFAICSCYGIAEGTVILYCKRVMKAIIFNKEKYIKWPTTDQARNFVYEGFKAIGGIEEIIRAIDNTYFLFQNASQKDKEFYFTRKKRYALHCQGIVDFKGIFISYDVGWPGSVHNAKVYCHSSFYLNKSSFIINNDF</sequence>
<dbReference type="EMBL" id="CAMKVN010005231">
    <property type="protein sequence ID" value="CAI2188491.1"/>
    <property type="molecule type" value="Genomic_DNA"/>
</dbReference>
<dbReference type="Proteomes" id="UP001153678">
    <property type="component" value="Unassembled WGS sequence"/>
</dbReference>
<evidence type="ECO:0000313" key="5">
    <source>
        <dbReference type="Proteomes" id="UP001153678"/>
    </source>
</evidence>
<dbReference type="OrthoDB" id="3233403at2759"/>
<gene>
    <name evidence="4" type="ORF">FWILDA_LOCUS13607</name>
</gene>
<evidence type="ECO:0000256" key="2">
    <source>
        <dbReference type="ARBA" id="ARBA00022723"/>
    </source>
</evidence>
<keyword evidence="5" id="KW-1185">Reference proteome</keyword>